<feature type="region of interest" description="Disordered" evidence="1">
    <location>
        <begin position="576"/>
        <end position="745"/>
    </location>
</feature>
<dbReference type="InterPro" id="IPR017895">
    <property type="entry name" value="HTH_IS408/IS1162_type"/>
</dbReference>
<dbReference type="InterPro" id="IPR012337">
    <property type="entry name" value="RNaseH-like_sf"/>
</dbReference>
<dbReference type="PROSITE" id="PS50532">
    <property type="entry name" value="HTH_IS408"/>
    <property type="match status" value="1"/>
</dbReference>
<organism evidence="4 5">
    <name type="scientific">Bifidobacterium catenulatum DSM 16992 = JCM 1194 = LMG 11043</name>
    <dbReference type="NCBI Taxonomy" id="566552"/>
    <lineage>
        <taxon>Bacteria</taxon>
        <taxon>Bacillati</taxon>
        <taxon>Actinomycetota</taxon>
        <taxon>Actinomycetes</taxon>
        <taxon>Bifidobacteriales</taxon>
        <taxon>Bifidobacteriaceae</taxon>
        <taxon>Bifidobacterium</taxon>
    </lineage>
</organism>
<protein>
    <submittedName>
        <fullName evidence="4">Transposase</fullName>
    </submittedName>
</protein>
<feature type="domain" description="Integrase catalytic" evidence="3">
    <location>
        <begin position="134"/>
        <end position="324"/>
    </location>
</feature>
<feature type="compositionally biased region" description="Basic residues" evidence="1">
    <location>
        <begin position="725"/>
        <end position="739"/>
    </location>
</feature>
<feature type="domain" description="HTH IS408-type" evidence="2">
    <location>
        <begin position="7"/>
        <end position="86"/>
    </location>
</feature>
<feature type="compositionally biased region" description="Basic and acidic residues" evidence="1">
    <location>
        <begin position="654"/>
        <end position="664"/>
    </location>
</feature>
<evidence type="ECO:0000313" key="5">
    <source>
        <dbReference type="Proteomes" id="UP000035061"/>
    </source>
</evidence>
<evidence type="ECO:0000259" key="2">
    <source>
        <dbReference type="PROSITE" id="PS50532"/>
    </source>
</evidence>
<dbReference type="InterPro" id="IPR054353">
    <property type="entry name" value="IstA-like_C"/>
</dbReference>
<dbReference type="EMBL" id="AP012325">
    <property type="protein sequence ID" value="BAR02399.1"/>
    <property type="molecule type" value="Genomic_DNA"/>
</dbReference>
<keyword evidence="5" id="KW-1185">Reference proteome</keyword>
<dbReference type="NCBIfam" id="NF033546">
    <property type="entry name" value="transpos_IS21"/>
    <property type="match status" value="1"/>
</dbReference>
<evidence type="ECO:0000259" key="3">
    <source>
        <dbReference type="PROSITE" id="PS50994"/>
    </source>
</evidence>
<proteinExistence type="predicted"/>
<name>A0ABN5V2R7_9BIFI</name>
<dbReference type="PROSITE" id="PS50994">
    <property type="entry name" value="INTEGRASE"/>
    <property type="match status" value="1"/>
</dbReference>
<gene>
    <name evidence="4" type="ORF">BBCT_1431</name>
</gene>
<feature type="region of interest" description="Disordered" evidence="1">
    <location>
        <begin position="421"/>
        <end position="441"/>
    </location>
</feature>
<evidence type="ECO:0000256" key="1">
    <source>
        <dbReference type="SAM" id="MobiDB-lite"/>
    </source>
</evidence>
<accession>A0ABN5V2R7</accession>
<sequence length="745" mass="83481">MVRKIQAKLVLRLHGQGLSGRAIARSQGMSRRSVADVLDAAKAAGIGWDDVANRPDDEVYALLFPGRGERESVYEQPDWGKVHRELARVGVTLRILHGEYVDECRQSGRPHMGYDRFCKLYAAYVARLGVTSRVEHKAGRTIEVDWAGKTMRIVDPVTGDSSTVYLFVAVLPFSRYAFVEPTLDMGQNSWLRAHVAMYEWFGGSTPRLVCDNLKTGVIKHPREGEIVLNDAYRGMAEHYSAAVLPGRVRKPKDKPSAENTVWHVTMALVGAMRDHEFGSLDELRAAIRAWLAEYNSRAFQKRDGSRSSVFESEEKPLLITLPLMPYEVADWVYGRRVQANSHVAYARNWYSVPYAYIGSTVDLRIGASMLEVWHGEHAVVLAPAPAGDGIQPVVHERVRPARQSRVETMGQETLRAMGPANRPRLRRRDRQAVRHGTPRRASCGCRNAIPPNVWRTRVRCRCGRSLRRGIRTSDRSSNPARTPRAGSPTAPLTTSDGCAAAITTRTWEGGRAMIIDTETKRKLREMNASDLLDAFERLDERTTAPMSHTEVVRLAVDNAHSGHMDAKIQRLVKRAGLRYPPPGGPENHRPGGGTQARPERDRRSRRRELSGTTVERRVPGSHGIGQIPPAMRVGEIRVPGTVPRSLRPNARPGRAGDGRVEQARRSAQARAQIRHLQPARDRRMARRQARRTIQTIPPGAHGAPVRHRQHGVRHAAGDQGMAPSARRRHHRRHDSRPHRAQRDLD</sequence>
<evidence type="ECO:0000313" key="4">
    <source>
        <dbReference type="EMBL" id="BAR02399.1"/>
    </source>
</evidence>
<dbReference type="InterPro" id="IPR001584">
    <property type="entry name" value="Integrase_cat-core"/>
</dbReference>
<reference evidence="4 5" key="1">
    <citation type="submission" date="2012-02" db="EMBL/GenBank/DDBJ databases">
        <title>Complete genome sequence of Bifidobacterium catenulatum JCM 1194.</title>
        <authorList>
            <person name="Toh H."/>
            <person name="Oshima K."/>
            <person name="Morita H."/>
            <person name="Hattori M."/>
        </authorList>
    </citation>
    <scope>NUCLEOTIDE SEQUENCE [LARGE SCALE GENOMIC DNA]</scope>
    <source>
        <strain evidence="4 5">JCM 1194</strain>
    </source>
</reference>
<dbReference type="Pfam" id="PF22483">
    <property type="entry name" value="Mu-transpos_C_2"/>
    <property type="match status" value="1"/>
</dbReference>
<dbReference type="PANTHER" id="PTHR35004:SF8">
    <property type="entry name" value="TRANSPOSASE RV3428C-RELATED"/>
    <property type="match status" value="1"/>
</dbReference>
<dbReference type="PANTHER" id="PTHR35004">
    <property type="entry name" value="TRANSPOSASE RV3428C-RELATED"/>
    <property type="match status" value="1"/>
</dbReference>
<feature type="compositionally biased region" description="Basic residues" evidence="1">
    <location>
        <begin position="704"/>
        <end position="713"/>
    </location>
</feature>
<dbReference type="Proteomes" id="UP000035061">
    <property type="component" value="Chromosome"/>
</dbReference>
<dbReference type="SUPFAM" id="SSF53098">
    <property type="entry name" value="Ribonuclease H-like"/>
    <property type="match status" value="1"/>
</dbReference>
<feature type="region of interest" description="Disordered" evidence="1">
    <location>
        <begin position="470"/>
        <end position="497"/>
    </location>
</feature>